<dbReference type="AlphaFoldDB" id="A0A345STB2"/>
<evidence type="ECO:0000256" key="3">
    <source>
        <dbReference type="ARBA" id="ARBA00023002"/>
    </source>
</evidence>
<dbReference type="KEGG" id="stri:C7M71_005375"/>
<feature type="region of interest" description="Disordered" evidence="5">
    <location>
        <begin position="16"/>
        <end position="37"/>
    </location>
</feature>
<dbReference type="Pfam" id="PF00296">
    <property type="entry name" value="Bac_luciferase"/>
    <property type="match status" value="1"/>
</dbReference>
<keyword evidence="3" id="KW-0560">Oxidoreductase</keyword>
<evidence type="ECO:0000256" key="2">
    <source>
        <dbReference type="ARBA" id="ARBA00022643"/>
    </source>
</evidence>
<dbReference type="InterPro" id="IPR036661">
    <property type="entry name" value="Luciferase-like_sf"/>
</dbReference>
<reference evidence="8" key="1">
    <citation type="submission" date="2018-07" db="EMBL/GenBank/DDBJ databases">
        <title>Streptacidiphilus bronchialis DSM 106435 chromosome.</title>
        <authorList>
            <person name="Batra D."/>
            <person name="Gulvik C.A."/>
        </authorList>
    </citation>
    <scope>NUCLEOTIDE SEQUENCE [LARGE SCALE GENOMIC DNA]</scope>
    <source>
        <strain evidence="8">DSM 106435</strain>
    </source>
</reference>
<dbReference type="GO" id="GO:0008726">
    <property type="term" value="F:alkanesulfonate monooxygenase activity"/>
    <property type="evidence" value="ECO:0007669"/>
    <property type="project" value="TreeGrafter"/>
</dbReference>
<evidence type="ECO:0000259" key="6">
    <source>
        <dbReference type="Pfam" id="PF00296"/>
    </source>
</evidence>
<feature type="domain" description="Luciferase-like" evidence="6">
    <location>
        <begin position="19"/>
        <end position="345"/>
    </location>
</feature>
<protein>
    <submittedName>
        <fullName evidence="7">LLM class flavin-dependent oxidoreductase</fullName>
    </submittedName>
</protein>
<keyword evidence="8" id="KW-1185">Reference proteome</keyword>
<dbReference type="OrthoDB" id="9814695at2"/>
<dbReference type="Gene3D" id="3.20.20.30">
    <property type="entry name" value="Luciferase-like domain"/>
    <property type="match status" value="1"/>
</dbReference>
<evidence type="ECO:0000256" key="1">
    <source>
        <dbReference type="ARBA" id="ARBA00022630"/>
    </source>
</evidence>
<dbReference type="GO" id="GO:0046306">
    <property type="term" value="P:alkanesulfonate catabolic process"/>
    <property type="evidence" value="ECO:0007669"/>
    <property type="project" value="TreeGrafter"/>
</dbReference>
<organism evidence="7 8">
    <name type="scientific">Peterkaempfera bronchialis</name>
    <dbReference type="NCBI Taxonomy" id="2126346"/>
    <lineage>
        <taxon>Bacteria</taxon>
        <taxon>Bacillati</taxon>
        <taxon>Actinomycetota</taxon>
        <taxon>Actinomycetes</taxon>
        <taxon>Kitasatosporales</taxon>
        <taxon>Streptomycetaceae</taxon>
        <taxon>Peterkaempfera</taxon>
    </lineage>
</organism>
<dbReference type="SUPFAM" id="SSF51679">
    <property type="entry name" value="Bacterial luciferase-like"/>
    <property type="match status" value="1"/>
</dbReference>
<dbReference type="EMBL" id="CP031264">
    <property type="protein sequence ID" value="AXI76967.1"/>
    <property type="molecule type" value="Genomic_DNA"/>
</dbReference>
<keyword evidence="1" id="KW-0285">Flavoprotein</keyword>
<dbReference type="Proteomes" id="UP000249340">
    <property type="component" value="Chromosome"/>
</dbReference>
<evidence type="ECO:0000256" key="5">
    <source>
        <dbReference type="SAM" id="MobiDB-lite"/>
    </source>
</evidence>
<dbReference type="CDD" id="cd01094">
    <property type="entry name" value="Alkanesulfonate_monoxygenase"/>
    <property type="match status" value="1"/>
</dbReference>
<gene>
    <name evidence="7" type="ORF">C7M71_005375</name>
</gene>
<keyword evidence="4" id="KW-0503">Monooxygenase</keyword>
<sequence length="379" mass="41363">MSIHWFLPTASDGRSLAVGTQRSHGPGIDQPASQSPCADRFRPPDLRYLTQIAQAAEQLGFDAVLTPTNTWCEDAWLTCAALARETERLRFMVALRPGYLVPTLAAQMAATFQRHSGGRLLLNIVTGGEDTEQARFGDHLIKSQRYQRCDEFLTVLRGAWSGTPFTFTGQHYDVRDATVLAPPDPIPEVLFGGSSTEAGPVAAAHADTYLTWGEPPDQVAAKLDRIRKLAAAAGRTVRFGIRFHVVTRDTSQEAWAAAERLIAGIDPDHIDRVQRVLAASQSTGQAAMNQLHTAYRTTRRTADLEIYPNVWAGVGLLRGGAGTALVGSHREVADRITEYQALGIEEFVLSGFPHLEEAYWVGEGVLPLLTPRPTAAVTR</sequence>
<evidence type="ECO:0000313" key="7">
    <source>
        <dbReference type="EMBL" id="AXI76967.1"/>
    </source>
</evidence>
<dbReference type="PANTHER" id="PTHR42847:SF4">
    <property type="entry name" value="ALKANESULFONATE MONOOXYGENASE-RELATED"/>
    <property type="match status" value="1"/>
</dbReference>
<dbReference type="InterPro" id="IPR011251">
    <property type="entry name" value="Luciferase-like_dom"/>
</dbReference>
<name>A0A345STB2_9ACTN</name>
<evidence type="ECO:0000313" key="8">
    <source>
        <dbReference type="Proteomes" id="UP000249340"/>
    </source>
</evidence>
<proteinExistence type="predicted"/>
<dbReference type="RefSeq" id="WP_111489348.1">
    <property type="nucleotide sequence ID" value="NZ_CP031264.1"/>
</dbReference>
<accession>A0A345STB2</accession>
<dbReference type="PANTHER" id="PTHR42847">
    <property type="entry name" value="ALKANESULFONATE MONOOXYGENASE"/>
    <property type="match status" value="1"/>
</dbReference>
<evidence type="ECO:0000256" key="4">
    <source>
        <dbReference type="ARBA" id="ARBA00023033"/>
    </source>
</evidence>
<dbReference type="InterPro" id="IPR050172">
    <property type="entry name" value="SsuD_RutA_monooxygenase"/>
</dbReference>
<keyword evidence="2" id="KW-0288">FMN</keyword>